<gene>
    <name evidence="6" type="ORF">OIDMADRAFT_86513</name>
</gene>
<keyword evidence="4 5" id="KW-0472">Membrane</keyword>
<evidence type="ECO:0000313" key="7">
    <source>
        <dbReference type="Proteomes" id="UP000054321"/>
    </source>
</evidence>
<keyword evidence="3 5" id="KW-1133">Transmembrane helix</keyword>
<feature type="non-terminal residue" evidence="6">
    <location>
        <position position="1"/>
    </location>
</feature>
<dbReference type="PANTHER" id="PTHR31465:SF15">
    <property type="entry name" value="LIPID TRANSPORTER ATNI-RELATED"/>
    <property type="match status" value="1"/>
</dbReference>
<feature type="transmembrane region" description="Helical" evidence="5">
    <location>
        <begin position="222"/>
        <end position="240"/>
    </location>
</feature>
<dbReference type="Proteomes" id="UP000054321">
    <property type="component" value="Unassembled WGS sequence"/>
</dbReference>
<proteinExistence type="predicted"/>
<feature type="non-terminal residue" evidence="6">
    <location>
        <position position="290"/>
    </location>
</feature>
<feature type="transmembrane region" description="Helical" evidence="5">
    <location>
        <begin position="66"/>
        <end position="86"/>
    </location>
</feature>
<dbReference type="Pfam" id="PF04479">
    <property type="entry name" value="RTA1"/>
    <property type="match status" value="1"/>
</dbReference>
<evidence type="ECO:0000256" key="1">
    <source>
        <dbReference type="ARBA" id="ARBA00004141"/>
    </source>
</evidence>
<dbReference type="AlphaFoldDB" id="A0A0C3DH35"/>
<evidence type="ECO:0000313" key="6">
    <source>
        <dbReference type="EMBL" id="KIN01323.1"/>
    </source>
</evidence>
<evidence type="ECO:0000256" key="4">
    <source>
        <dbReference type="ARBA" id="ARBA00023136"/>
    </source>
</evidence>
<evidence type="ECO:0008006" key="8">
    <source>
        <dbReference type="Google" id="ProtNLM"/>
    </source>
</evidence>
<dbReference type="InParanoid" id="A0A0C3DH35"/>
<keyword evidence="2 5" id="KW-0812">Transmembrane</keyword>
<dbReference type="EMBL" id="KN832876">
    <property type="protein sequence ID" value="KIN01323.1"/>
    <property type="molecule type" value="Genomic_DNA"/>
</dbReference>
<feature type="transmembrane region" description="Helical" evidence="5">
    <location>
        <begin position="98"/>
        <end position="119"/>
    </location>
</feature>
<feature type="transmembrane region" description="Helical" evidence="5">
    <location>
        <begin position="37"/>
        <end position="59"/>
    </location>
</feature>
<reference evidence="7" key="2">
    <citation type="submission" date="2015-01" db="EMBL/GenBank/DDBJ databases">
        <title>Evolutionary Origins and Diversification of the Mycorrhizal Mutualists.</title>
        <authorList>
            <consortium name="DOE Joint Genome Institute"/>
            <consortium name="Mycorrhizal Genomics Consortium"/>
            <person name="Kohler A."/>
            <person name="Kuo A."/>
            <person name="Nagy L.G."/>
            <person name="Floudas D."/>
            <person name="Copeland A."/>
            <person name="Barry K.W."/>
            <person name="Cichocki N."/>
            <person name="Veneault-Fourrey C."/>
            <person name="LaButti K."/>
            <person name="Lindquist E.A."/>
            <person name="Lipzen A."/>
            <person name="Lundell T."/>
            <person name="Morin E."/>
            <person name="Murat C."/>
            <person name="Riley R."/>
            <person name="Ohm R."/>
            <person name="Sun H."/>
            <person name="Tunlid A."/>
            <person name="Henrissat B."/>
            <person name="Grigoriev I.V."/>
            <person name="Hibbett D.S."/>
            <person name="Martin F."/>
        </authorList>
    </citation>
    <scope>NUCLEOTIDE SEQUENCE [LARGE SCALE GENOMIC DNA]</scope>
    <source>
        <strain evidence="7">Zn</strain>
    </source>
</reference>
<dbReference type="OrthoDB" id="5384040at2759"/>
<accession>A0A0C3DH35</accession>
<evidence type="ECO:0000256" key="5">
    <source>
        <dbReference type="SAM" id="Phobius"/>
    </source>
</evidence>
<feature type="transmembrane region" description="Helical" evidence="5">
    <location>
        <begin position="175"/>
        <end position="201"/>
    </location>
</feature>
<dbReference type="STRING" id="913774.A0A0C3DH35"/>
<keyword evidence="7" id="KW-1185">Reference proteome</keyword>
<dbReference type="HOGENOM" id="CLU_033465_3_0_1"/>
<reference evidence="6 7" key="1">
    <citation type="submission" date="2014-04" db="EMBL/GenBank/DDBJ databases">
        <authorList>
            <consortium name="DOE Joint Genome Institute"/>
            <person name="Kuo A."/>
            <person name="Martino E."/>
            <person name="Perotto S."/>
            <person name="Kohler A."/>
            <person name="Nagy L.G."/>
            <person name="Floudas D."/>
            <person name="Copeland A."/>
            <person name="Barry K.W."/>
            <person name="Cichocki N."/>
            <person name="Veneault-Fourrey C."/>
            <person name="LaButti K."/>
            <person name="Lindquist E.A."/>
            <person name="Lipzen A."/>
            <person name="Lundell T."/>
            <person name="Morin E."/>
            <person name="Murat C."/>
            <person name="Sun H."/>
            <person name="Tunlid A."/>
            <person name="Henrissat B."/>
            <person name="Grigoriev I.V."/>
            <person name="Hibbett D.S."/>
            <person name="Martin F."/>
            <person name="Nordberg H.P."/>
            <person name="Cantor M.N."/>
            <person name="Hua S.X."/>
        </authorList>
    </citation>
    <scope>NUCLEOTIDE SEQUENCE [LARGE SCALE GENOMIC DNA]</scope>
    <source>
        <strain evidence="6 7">Zn</strain>
    </source>
</reference>
<feature type="transmembrane region" description="Helical" evidence="5">
    <location>
        <begin position="140"/>
        <end position="163"/>
    </location>
</feature>
<dbReference type="InterPro" id="IPR007568">
    <property type="entry name" value="RTA1"/>
</dbReference>
<dbReference type="PANTHER" id="PTHR31465">
    <property type="entry name" value="PROTEIN RTA1-RELATED"/>
    <property type="match status" value="1"/>
</dbReference>
<evidence type="ECO:0000256" key="2">
    <source>
        <dbReference type="ARBA" id="ARBA00022692"/>
    </source>
</evidence>
<dbReference type="GO" id="GO:0016020">
    <property type="term" value="C:membrane"/>
    <property type="evidence" value="ECO:0007669"/>
    <property type="project" value="UniProtKB-SubCell"/>
</dbReference>
<protein>
    <recommendedName>
        <fullName evidence="8">RTA1 like protein</fullName>
    </recommendedName>
</protein>
<name>A0A0C3DH35_OIDMZ</name>
<sequence length="290" mass="32334">ATSTSSATPSCITVTPGKNGYVPEWACNSNYSYDPSFAGALVFAIIFGITTFVHIFQAVSYRKIRLCWVVIMGAAWEFTSFSLRVAGSRNQQSTGLAVSSQILLLLAPMWVNAFDYMVLGRMIYFFVPEQQVWGIKGIKLTKIFVWLDILSFLTQAAGGLMIQSGTSTSTLMTGIHIYMGGIGLQQFCILIFTAIATRFFVIMRRQEKSGQLLDSRPHNWRLLLYILYASLALITARIIFRLVEYSAGDDPSTNPIPFHEAYLMCLDALPMFIALMLMNIVHPCSIIKGE</sequence>
<comment type="subcellular location">
    <subcellularLocation>
        <location evidence="1">Membrane</location>
        <topology evidence="1">Multi-pass membrane protein</topology>
    </subcellularLocation>
</comment>
<evidence type="ECO:0000256" key="3">
    <source>
        <dbReference type="ARBA" id="ARBA00022989"/>
    </source>
</evidence>
<organism evidence="6 7">
    <name type="scientific">Oidiodendron maius (strain Zn)</name>
    <dbReference type="NCBI Taxonomy" id="913774"/>
    <lineage>
        <taxon>Eukaryota</taxon>
        <taxon>Fungi</taxon>
        <taxon>Dikarya</taxon>
        <taxon>Ascomycota</taxon>
        <taxon>Pezizomycotina</taxon>
        <taxon>Leotiomycetes</taxon>
        <taxon>Leotiomycetes incertae sedis</taxon>
        <taxon>Myxotrichaceae</taxon>
        <taxon>Oidiodendron</taxon>
    </lineage>
</organism>
<feature type="transmembrane region" description="Helical" evidence="5">
    <location>
        <begin position="260"/>
        <end position="281"/>
    </location>
</feature>